<dbReference type="PRINTS" id="PR00037">
    <property type="entry name" value="HTHLACR"/>
</dbReference>
<dbReference type="InterPro" id="IPR018356">
    <property type="entry name" value="Tscrpt_reg_HTH_DeoR_CS"/>
</dbReference>
<dbReference type="SMART" id="SM00420">
    <property type="entry name" value="HTH_DEOR"/>
    <property type="match status" value="1"/>
</dbReference>
<dbReference type="SMART" id="SM01134">
    <property type="entry name" value="DeoRC"/>
    <property type="match status" value="1"/>
</dbReference>
<name>A0A1H9N269_9BACI</name>
<protein>
    <submittedName>
        <fullName evidence="5">Transcriptional regulator, DeoR family</fullName>
    </submittedName>
</protein>
<evidence type="ECO:0000313" key="5">
    <source>
        <dbReference type="EMBL" id="SER29463.1"/>
    </source>
</evidence>
<dbReference type="InterPro" id="IPR036388">
    <property type="entry name" value="WH-like_DNA-bd_sf"/>
</dbReference>
<dbReference type="GO" id="GO:0003700">
    <property type="term" value="F:DNA-binding transcription factor activity"/>
    <property type="evidence" value="ECO:0007669"/>
    <property type="project" value="InterPro"/>
</dbReference>
<dbReference type="InterPro" id="IPR036390">
    <property type="entry name" value="WH_DNA-bd_sf"/>
</dbReference>
<evidence type="ECO:0000256" key="3">
    <source>
        <dbReference type="ARBA" id="ARBA00023163"/>
    </source>
</evidence>
<dbReference type="PROSITE" id="PS51000">
    <property type="entry name" value="HTH_DEOR_2"/>
    <property type="match status" value="1"/>
</dbReference>
<dbReference type="Proteomes" id="UP000199687">
    <property type="component" value="Unassembled WGS sequence"/>
</dbReference>
<dbReference type="PANTHER" id="PTHR30363:SF44">
    <property type="entry name" value="AGA OPERON TRANSCRIPTIONAL REPRESSOR-RELATED"/>
    <property type="match status" value="1"/>
</dbReference>
<dbReference type="GO" id="GO:0003677">
    <property type="term" value="F:DNA binding"/>
    <property type="evidence" value="ECO:0007669"/>
    <property type="project" value="UniProtKB-KW"/>
</dbReference>
<dbReference type="InterPro" id="IPR014036">
    <property type="entry name" value="DeoR-like_C"/>
</dbReference>
<reference evidence="5 6" key="1">
    <citation type="submission" date="2016-10" db="EMBL/GenBank/DDBJ databases">
        <authorList>
            <person name="de Groot N.N."/>
        </authorList>
    </citation>
    <scope>NUCLEOTIDE SEQUENCE [LARGE SCALE GENOMIC DNA]</scope>
    <source>
        <strain evidence="5 6">CGMCC 1.7727</strain>
    </source>
</reference>
<dbReference type="RefSeq" id="WP_089739410.1">
    <property type="nucleotide sequence ID" value="NZ_FOGL01000002.1"/>
</dbReference>
<dbReference type="OrthoDB" id="9797223at2"/>
<evidence type="ECO:0000256" key="1">
    <source>
        <dbReference type="ARBA" id="ARBA00023015"/>
    </source>
</evidence>
<dbReference type="InterPro" id="IPR001034">
    <property type="entry name" value="DeoR_HTH"/>
</dbReference>
<keyword evidence="6" id="KW-1185">Reference proteome</keyword>
<dbReference type="PROSITE" id="PS00894">
    <property type="entry name" value="HTH_DEOR_1"/>
    <property type="match status" value="1"/>
</dbReference>
<dbReference type="STRING" id="531814.SAMN04487944_102271"/>
<sequence length="256" mass="28861">MLVAERHQLIVEEVNQRKSVRVSELAALFSVTDETIRRDLEKLEKEKKLARSHGGAVSIKSGTDEPEIPFQEREIIHIEEKKQIAKEAVKHIVETDKILLDASTTAWYVAKNLPNIPITVLTNSVNVVLELSKKQRITVISTGGTLLSRSFSYVGPLAERSLDLYHVNKAFLSCKGIHFERGISESNEQQARIKQKMIEITETSYILADHHKFNTQAFAHVTSIENVHRIITDSNAAKEDVALLKELGLEVIQANY</sequence>
<gene>
    <name evidence="5" type="ORF">SAMN04487944_102271</name>
</gene>
<dbReference type="InterPro" id="IPR050313">
    <property type="entry name" value="Carb_Metab_HTH_regulators"/>
</dbReference>
<evidence type="ECO:0000313" key="6">
    <source>
        <dbReference type="Proteomes" id="UP000199687"/>
    </source>
</evidence>
<keyword evidence="2" id="KW-0238">DNA-binding</keyword>
<dbReference type="AlphaFoldDB" id="A0A1H9N269"/>
<dbReference type="Pfam" id="PF00455">
    <property type="entry name" value="DeoRC"/>
    <property type="match status" value="1"/>
</dbReference>
<keyword evidence="1" id="KW-0805">Transcription regulation</keyword>
<keyword evidence="3" id="KW-0804">Transcription</keyword>
<evidence type="ECO:0000259" key="4">
    <source>
        <dbReference type="PROSITE" id="PS51000"/>
    </source>
</evidence>
<dbReference type="PANTHER" id="PTHR30363">
    <property type="entry name" value="HTH-TYPE TRANSCRIPTIONAL REGULATOR SRLR-RELATED"/>
    <property type="match status" value="1"/>
</dbReference>
<organism evidence="5 6">
    <name type="scientific">Gracilibacillus ureilyticus</name>
    <dbReference type="NCBI Taxonomy" id="531814"/>
    <lineage>
        <taxon>Bacteria</taxon>
        <taxon>Bacillati</taxon>
        <taxon>Bacillota</taxon>
        <taxon>Bacilli</taxon>
        <taxon>Bacillales</taxon>
        <taxon>Bacillaceae</taxon>
        <taxon>Gracilibacillus</taxon>
    </lineage>
</organism>
<dbReference type="SUPFAM" id="SSF46785">
    <property type="entry name" value="Winged helix' DNA-binding domain"/>
    <property type="match status" value="1"/>
</dbReference>
<accession>A0A1H9N269</accession>
<proteinExistence type="predicted"/>
<dbReference type="SUPFAM" id="SSF100950">
    <property type="entry name" value="NagB/RpiA/CoA transferase-like"/>
    <property type="match status" value="1"/>
</dbReference>
<feature type="domain" description="HTH deoR-type" evidence="4">
    <location>
        <begin position="3"/>
        <end position="58"/>
    </location>
</feature>
<dbReference type="EMBL" id="FOGL01000002">
    <property type="protein sequence ID" value="SER29463.1"/>
    <property type="molecule type" value="Genomic_DNA"/>
</dbReference>
<dbReference type="Gene3D" id="3.40.50.1360">
    <property type="match status" value="1"/>
</dbReference>
<dbReference type="Gene3D" id="1.10.10.10">
    <property type="entry name" value="Winged helix-like DNA-binding domain superfamily/Winged helix DNA-binding domain"/>
    <property type="match status" value="1"/>
</dbReference>
<dbReference type="Pfam" id="PF08220">
    <property type="entry name" value="HTH_DeoR"/>
    <property type="match status" value="1"/>
</dbReference>
<evidence type="ECO:0000256" key="2">
    <source>
        <dbReference type="ARBA" id="ARBA00023125"/>
    </source>
</evidence>
<dbReference type="InterPro" id="IPR037171">
    <property type="entry name" value="NagB/RpiA_transferase-like"/>
</dbReference>